<dbReference type="PANTHER" id="PTHR43775">
    <property type="entry name" value="FATTY ACID SYNTHASE"/>
    <property type="match status" value="1"/>
</dbReference>
<keyword evidence="9" id="KW-1185">Reference proteome</keyword>
<dbReference type="Gene3D" id="3.40.47.10">
    <property type="match status" value="1"/>
</dbReference>
<evidence type="ECO:0000259" key="5">
    <source>
        <dbReference type="PROSITE" id="PS50075"/>
    </source>
</evidence>
<dbReference type="InterPro" id="IPR042104">
    <property type="entry name" value="PKS_dehydratase_sf"/>
</dbReference>
<dbReference type="SMART" id="SM00825">
    <property type="entry name" value="PKS_KS"/>
    <property type="match status" value="1"/>
</dbReference>
<dbReference type="SUPFAM" id="SSF52151">
    <property type="entry name" value="FabD/lysophospholipase-like"/>
    <property type="match status" value="1"/>
</dbReference>
<feature type="region of interest" description="N-terminal hotdog fold" evidence="4">
    <location>
        <begin position="154"/>
        <end position="280"/>
    </location>
</feature>
<dbReference type="PROSITE" id="PS52019">
    <property type="entry name" value="PKS_MFAS_DH"/>
    <property type="match status" value="1"/>
</dbReference>
<dbReference type="InterPro" id="IPR036291">
    <property type="entry name" value="NAD(P)-bd_dom_sf"/>
</dbReference>
<dbReference type="PROSITE" id="PS50075">
    <property type="entry name" value="CARRIER"/>
    <property type="match status" value="1"/>
</dbReference>
<dbReference type="PROSITE" id="PS52004">
    <property type="entry name" value="KS3_2"/>
    <property type="match status" value="1"/>
</dbReference>
<dbReference type="Pfam" id="PF00550">
    <property type="entry name" value="PP-binding"/>
    <property type="match status" value="1"/>
</dbReference>
<dbReference type="Pfam" id="PF00109">
    <property type="entry name" value="ketoacyl-synt"/>
    <property type="match status" value="1"/>
</dbReference>
<dbReference type="PROSITE" id="PS00606">
    <property type="entry name" value="KS3_1"/>
    <property type="match status" value="1"/>
</dbReference>
<dbReference type="InterPro" id="IPR018201">
    <property type="entry name" value="Ketoacyl_synth_AS"/>
</dbReference>
<dbReference type="InterPro" id="IPR057326">
    <property type="entry name" value="KR_dom"/>
</dbReference>
<keyword evidence="1" id="KW-0596">Phosphopantetheine</keyword>
<dbReference type="InterPro" id="IPR013968">
    <property type="entry name" value="PKS_KR"/>
</dbReference>
<evidence type="ECO:0000256" key="1">
    <source>
        <dbReference type="ARBA" id="ARBA00022450"/>
    </source>
</evidence>
<sequence>MALVSTVTGARVADEMSVPSYWVGQVRDTVRFADAVVAMAGSGVSRFAEVGPDGVLTPMIAQTLDDGQASAIASAPTVVALARRDDADPSVVLGRLAELFVSGAEVDWAGFFTGAGARRIDLPTYAFQRRRYWMPDGSAGSGDARSMGLVATGHPLVAAVVSQPESDVVAVSGRLSLRTHPWLADHRVMDTVLFPGTGLVELALHAGERVGCSSLDELILRAPLVLPESAGVAVRVVVGGEESGGRRGVRIFSRPDDDVDSEASWTLNAEGVLASGLESGPADLVQWPPVGAVAVDLDGVYDSLDAQGYHYGPMFQALRSVWRGSDGLVYAEVELPEQARSEAERFGVHPVLLDAALHALRFADDISADGTGLALPFEWSGVTVHASGADALRVRLTRVGEHGVALDFADSAGAAVATVRHLASRPIDPAELTTGTPIARIAVFDVSWTPISVSEGEVAAVAWADLGDEVPAAVVLDCPAGGDPAAVHAATHLVLQVLQSWMADRRFGESVLVVRTSGAVSVAGEDITNLAGAAVGGLVRSAQKESVGRIILVDDDSRDADAELGALLGGILAAQEPQVAVRDGQVYRARLARVVSAAATASATDSFHPDDTVLITGASGYLGGLFARHLVNTHGVRRLLLLSRRGDSAPGTAELRAELQRLGAEAEFVACDIADRGALAEVLTRVPADHPLTGVFHMAGVLDDGAIASLTPDRLDVVLGPKVDAALHLHELTADLPLKAFVLFSSVAGSFGNAGQGNYAAANACLDALAAHRTASGLCGKSFAWGLWGTDGGMAAELSDVDQHRMSRSGMLPLSQEQGLALFDAATRMDTAALVLARFDLDAMRSAGFTVPALFSTLVPHRRTAASGTSSAVRARLANTPDGERFGVLVDIVRGQVAAILGHQNADAIAADKAFGELGFDSIAAIEFRNALKTVTGLHLPATLVFDYPTPQAMAKYLADEITGTGQDGEVTASRAVGDDPIAVVAMACRYPGGVASPEDLWRLVVSGVDTTGALPVDRGWDIDGIYDPEPGKAGKTYTRQGGFLYSAADFDAEFFGISPNEAVIMDPQQRLLLETSWEALERAGVDPAALRGSSTGVFTGMMYHDYAQGTGNSAAGSLVSGRVSYVFGLEGPSVTVDTACSSSLVAMHLAAQS</sequence>
<evidence type="ECO:0000256" key="2">
    <source>
        <dbReference type="ARBA" id="ARBA00022553"/>
    </source>
</evidence>
<dbReference type="CDD" id="cd08956">
    <property type="entry name" value="KR_3_FAS_SDR_x"/>
    <property type="match status" value="1"/>
</dbReference>
<dbReference type="SMART" id="SM00823">
    <property type="entry name" value="PKS_PP"/>
    <property type="match status" value="1"/>
</dbReference>
<comment type="caution">
    <text evidence="8">The sequence shown here is derived from an EMBL/GenBank/DDBJ whole genome shotgun (WGS) entry which is preliminary data.</text>
</comment>
<gene>
    <name evidence="8" type="ORF">ACH49W_36540</name>
</gene>
<feature type="active site" description="Proton donor; for dehydratase activity" evidence="4">
    <location>
        <position position="354"/>
    </location>
</feature>
<dbReference type="InterPro" id="IPR009081">
    <property type="entry name" value="PP-bd_ACP"/>
</dbReference>
<dbReference type="Gene3D" id="3.40.50.720">
    <property type="entry name" value="NAD(P)-binding Rossmann-like Domain"/>
    <property type="match status" value="1"/>
</dbReference>
<dbReference type="InterPro" id="IPR020806">
    <property type="entry name" value="PKS_PP-bd"/>
</dbReference>
<feature type="non-terminal residue" evidence="8">
    <location>
        <position position="1154"/>
    </location>
</feature>
<dbReference type="Gene3D" id="3.40.366.10">
    <property type="entry name" value="Malonyl-Coenzyme A Acyl Carrier Protein, domain 2"/>
    <property type="match status" value="1"/>
</dbReference>
<proteinExistence type="predicted"/>
<dbReference type="InterPro" id="IPR016035">
    <property type="entry name" value="Acyl_Trfase/lysoPLipase"/>
</dbReference>
<dbReference type="PANTHER" id="PTHR43775:SF51">
    <property type="entry name" value="INACTIVE PHENOLPHTHIOCEROL SYNTHESIS POLYKETIDE SYNTHASE TYPE I PKS1-RELATED"/>
    <property type="match status" value="1"/>
</dbReference>
<feature type="region of interest" description="C-terminal hotdog fold" evidence="4">
    <location>
        <begin position="292"/>
        <end position="433"/>
    </location>
</feature>
<dbReference type="InterPro" id="IPR016039">
    <property type="entry name" value="Thiolase-like"/>
</dbReference>
<evidence type="ECO:0000259" key="6">
    <source>
        <dbReference type="PROSITE" id="PS52004"/>
    </source>
</evidence>
<dbReference type="InterPro" id="IPR020841">
    <property type="entry name" value="PKS_Beta-ketoAc_synthase_dom"/>
</dbReference>
<dbReference type="InterPro" id="IPR020807">
    <property type="entry name" value="PKS_DH"/>
</dbReference>
<evidence type="ECO:0000256" key="3">
    <source>
        <dbReference type="ARBA" id="ARBA00022679"/>
    </source>
</evidence>
<evidence type="ECO:0000313" key="9">
    <source>
        <dbReference type="Proteomes" id="UP001611415"/>
    </source>
</evidence>
<feature type="domain" description="Carrier" evidence="5">
    <location>
        <begin position="887"/>
        <end position="962"/>
    </location>
</feature>
<dbReference type="Pfam" id="PF21089">
    <property type="entry name" value="PKS_DH_N"/>
    <property type="match status" value="1"/>
</dbReference>
<evidence type="ECO:0000259" key="7">
    <source>
        <dbReference type="PROSITE" id="PS52019"/>
    </source>
</evidence>
<dbReference type="SUPFAM" id="SSF51735">
    <property type="entry name" value="NAD(P)-binding Rossmann-fold domains"/>
    <property type="match status" value="2"/>
</dbReference>
<dbReference type="Pfam" id="PF14765">
    <property type="entry name" value="PS-DH"/>
    <property type="match status" value="1"/>
</dbReference>
<dbReference type="CDD" id="cd00833">
    <property type="entry name" value="PKS"/>
    <property type="match status" value="1"/>
</dbReference>
<dbReference type="Proteomes" id="UP001611415">
    <property type="component" value="Unassembled WGS sequence"/>
</dbReference>
<accession>A0ABW7XCK1</accession>
<evidence type="ECO:0000313" key="8">
    <source>
        <dbReference type="EMBL" id="MFI2478861.1"/>
    </source>
</evidence>
<dbReference type="Gene3D" id="3.30.70.3290">
    <property type="match status" value="1"/>
</dbReference>
<dbReference type="InterPro" id="IPR049552">
    <property type="entry name" value="PKS_DH_N"/>
</dbReference>
<dbReference type="Pfam" id="PF08659">
    <property type="entry name" value="KR"/>
    <property type="match status" value="1"/>
</dbReference>
<keyword evidence="3" id="KW-0808">Transferase</keyword>
<dbReference type="SUPFAM" id="SSF53901">
    <property type="entry name" value="Thiolase-like"/>
    <property type="match status" value="1"/>
</dbReference>
<dbReference type="Gene3D" id="1.10.1200.10">
    <property type="entry name" value="ACP-like"/>
    <property type="match status" value="1"/>
</dbReference>
<name>A0ABW7XCK1_9NOCA</name>
<dbReference type="InterPro" id="IPR036736">
    <property type="entry name" value="ACP-like_sf"/>
</dbReference>
<feature type="domain" description="PKS/mFAS DH" evidence="7">
    <location>
        <begin position="154"/>
        <end position="433"/>
    </location>
</feature>
<dbReference type="SMART" id="SM00826">
    <property type="entry name" value="PKS_DH"/>
    <property type="match status" value="1"/>
</dbReference>
<feature type="active site" description="Proton acceptor; for dehydratase activity" evidence="4">
    <location>
        <position position="186"/>
    </location>
</feature>
<dbReference type="EMBL" id="JBIRYO010000076">
    <property type="protein sequence ID" value="MFI2478861.1"/>
    <property type="molecule type" value="Genomic_DNA"/>
</dbReference>
<keyword evidence="2" id="KW-0597">Phosphoprotein</keyword>
<dbReference type="InterPro" id="IPR049900">
    <property type="entry name" value="PKS_mFAS_DH"/>
</dbReference>
<dbReference type="SMART" id="SM00822">
    <property type="entry name" value="PKS_KR"/>
    <property type="match status" value="1"/>
</dbReference>
<dbReference type="InterPro" id="IPR050091">
    <property type="entry name" value="PKS_NRPS_Biosynth_Enz"/>
</dbReference>
<dbReference type="Gene3D" id="3.10.129.110">
    <property type="entry name" value="Polyketide synthase dehydratase"/>
    <property type="match status" value="1"/>
</dbReference>
<dbReference type="RefSeq" id="WP_397096574.1">
    <property type="nucleotide sequence ID" value="NZ_JBIRYO010000076.1"/>
</dbReference>
<evidence type="ECO:0000256" key="4">
    <source>
        <dbReference type="PROSITE-ProRule" id="PRU01363"/>
    </source>
</evidence>
<dbReference type="Pfam" id="PF22953">
    <property type="entry name" value="SpnB_Rossmann"/>
    <property type="match status" value="1"/>
</dbReference>
<dbReference type="InterPro" id="IPR001227">
    <property type="entry name" value="Ac_transferase_dom_sf"/>
</dbReference>
<dbReference type="SUPFAM" id="SSF47336">
    <property type="entry name" value="ACP-like"/>
    <property type="match status" value="1"/>
</dbReference>
<organism evidence="8 9">
    <name type="scientific">Nocardia xishanensis</name>
    <dbReference type="NCBI Taxonomy" id="238964"/>
    <lineage>
        <taxon>Bacteria</taxon>
        <taxon>Bacillati</taxon>
        <taxon>Actinomycetota</taxon>
        <taxon>Actinomycetes</taxon>
        <taxon>Mycobacteriales</taxon>
        <taxon>Nocardiaceae</taxon>
        <taxon>Nocardia</taxon>
    </lineage>
</organism>
<reference evidence="8 9" key="1">
    <citation type="submission" date="2024-10" db="EMBL/GenBank/DDBJ databases">
        <title>The Natural Products Discovery Center: Release of the First 8490 Sequenced Strains for Exploring Actinobacteria Biosynthetic Diversity.</title>
        <authorList>
            <person name="Kalkreuter E."/>
            <person name="Kautsar S.A."/>
            <person name="Yang D."/>
            <person name="Bader C.D."/>
            <person name="Teijaro C.N."/>
            <person name="Fluegel L."/>
            <person name="Davis C.M."/>
            <person name="Simpson J.R."/>
            <person name="Lauterbach L."/>
            <person name="Steele A.D."/>
            <person name="Gui C."/>
            <person name="Meng S."/>
            <person name="Li G."/>
            <person name="Viehrig K."/>
            <person name="Ye F."/>
            <person name="Su P."/>
            <person name="Kiefer A.F."/>
            <person name="Nichols A."/>
            <person name="Cepeda A.J."/>
            <person name="Yan W."/>
            <person name="Fan B."/>
            <person name="Jiang Y."/>
            <person name="Adhikari A."/>
            <person name="Zheng C.-J."/>
            <person name="Schuster L."/>
            <person name="Cowan T.M."/>
            <person name="Smanski M.J."/>
            <person name="Chevrette M.G."/>
            <person name="De Carvalho L.P.S."/>
            <person name="Shen B."/>
        </authorList>
    </citation>
    <scope>NUCLEOTIDE SEQUENCE [LARGE SCALE GENOMIC DNA]</scope>
    <source>
        <strain evidence="8 9">NPDC019275</strain>
    </source>
</reference>
<dbReference type="InterPro" id="IPR049551">
    <property type="entry name" value="PKS_DH_C"/>
</dbReference>
<feature type="domain" description="Ketosynthase family 3 (KS3)" evidence="6">
    <location>
        <begin position="979"/>
        <end position="1154"/>
    </location>
</feature>
<dbReference type="InterPro" id="IPR055123">
    <property type="entry name" value="SpnB-like_Rossmann"/>
</dbReference>
<dbReference type="SMART" id="SM01294">
    <property type="entry name" value="PKS_PP_betabranch"/>
    <property type="match status" value="1"/>
</dbReference>
<protein>
    <submittedName>
        <fullName evidence="8">SDR family NAD(P)-dependent oxidoreductase</fullName>
    </submittedName>
</protein>
<dbReference type="InterPro" id="IPR014030">
    <property type="entry name" value="Ketoacyl_synth_N"/>
</dbReference>